<evidence type="ECO:0000256" key="1">
    <source>
        <dbReference type="ARBA" id="ARBA00022670"/>
    </source>
</evidence>
<proteinExistence type="predicted"/>
<keyword evidence="1" id="KW-0645">Protease</keyword>
<evidence type="ECO:0000313" key="8">
    <source>
        <dbReference type="Proteomes" id="UP000287224"/>
    </source>
</evidence>
<evidence type="ECO:0000256" key="3">
    <source>
        <dbReference type="ARBA" id="ARBA00022801"/>
    </source>
</evidence>
<comment type="caution">
    <text evidence="7">The sequence shown here is derived from an EMBL/GenBank/DDBJ whole genome shotgun (WGS) entry which is preliminary data.</text>
</comment>
<dbReference type="GO" id="GO:0008270">
    <property type="term" value="F:zinc ion binding"/>
    <property type="evidence" value="ECO:0007669"/>
    <property type="project" value="TreeGrafter"/>
</dbReference>
<feature type="domain" description="MPN" evidence="6">
    <location>
        <begin position="9"/>
        <end position="146"/>
    </location>
</feature>
<evidence type="ECO:0000256" key="2">
    <source>
        <dbReference type="ARBA" id="ARBA00022723"/>
    </source>
</evidence>
<accession>A0A401Z7H2</accession>
<keyword evidence="4" id="KW-0862">Zinc</keyword>
<organism evidence="7 8">
    <name type="scientific">Dictyobacter aurantiacus</name>
    <dbReference type="NCBI Taxonomy" id="1936993"/>
    <lineage>
        <taxon>Bacteria</taxon>
        <taxon>Bacillati</taxon>
        <taxon>Chloroflexota</taxon>
        <taxon>Ktedonobacteria</taxon>
        <taxon>Ktedonobacterales</taxon>
        <taxon>Dictyobacteraceae</taxon>
        <taxon>Dictyobacter</taxon>
    </lineage>
</organism>
<name>A0A401Z7H2_9CHLR</name>
<sequence length="161" mass="17973">MNQYPAPYLSLKKETLSTLFEDISQRPDIEACGVLLGSIDAHGNWHVDQAYPLRNTAASPVYFEFAPDELLQIELLSPGQVIGVYHSHPTGFPRASATDCENMQRVNQDQQIPWAWIIIRGPFDAASLHTMHGEITPSSMIAYHHFECTGLKIIPIVIQSS</sequence>
<reference evidence="8" key="1">
    <citation type="submission" date="2018-12" db="EMBL/GenBank/DDBJ databases">
        <title>Tengunoibacter tsumagoiensis gen. nov., sp. nov., Dictyobacter kobayashii sp. nov., D. alpinus sp. nov., and D. joshuensis sp. nov. and description of Dictyobacteraceae fam. nov. within the order Ktedonobacterales isolated from Tengu-no-mugimeshi.</title>
        <authorList>
            <person name="Wang C.M."/>
            <person name="Zheng Y."/>
            <person name="Sakai Y."/>
            <person name="Toyoda A."/>
            <person name="Minakuchi Y."/>
            <person name="Abe K."/>
            <person name="Yokota A."/>
            <person name="Yabe S."/>
        </authorList>
    </citation>
    <scope>NUCLEOTIDE SEQUENCE [LARGE SCALE GENOMIC DNA]</scope>
    <source>
        <strain evidence="8">S-27</strain>
    </source>
</reference>
<keyword evidence="8" id="KW-1185">Reference proteome</keyword>
<dbReference type="AlphaFoldDB" id="A0A401Z7H2"/>
<gene>
    <name evidence="7" type="ORF">KDAU_01230</name>
</gene>
<evidence type="ECO:0000256" key="5">
    <source>
        <dbReference type="ARBA" id="ARBA00023049"/>
    </source>
</evidence>
<dbReference type="InterPro" id="IPR037518">
    <property type="entry name" value="MPN"/>
</dbReference>
<dbReference type="Gene3D" id="3.40.140.10">
    <property type="entry name" value="Cytidine Deaminase, domain 2"/>
    <property type="match status" value="1"/>
</dbReference>
<evidence type="ECO:0000259" key="6">
    <source>
        <dbReference type="PROSITE" id="PS50249"/>
    </source>
</evidence>
<dbReference type="Proteomes" id="UP000287224">
    <property type="component" value="Unassembled WGS sequence"/>
</dbReference>
<dbReference type="Pfam" id="PF14464">
    <property type="entry name" value="Prok-JAB"/>
    <property type="match status" value="1"/>
</dbReference>
<dbReference type="PROSITE" id="PS50249">
    <property type="entry name" value="MPN"/>
    <property type="match status" value="1"/>
</dbReference>
<dbReference type="GO" id="GO:0006508">
    <property type="term" value="P:proteolysis"/>
    <property type="evidence" value="ECO:0007669"/>
    <property type="project" value="UniProtKB-KW"/>
</dbReference>
<keyword evidence="3" id="KW-0378">Hydrolase</keyword>
<dbReference type="InterPro" id="IPR051929">
    <property type="entry name" value="VirAsm_ModProt"/>
</dbReference>
<keyword evidence="5" id="KW-0482">Metalloprotease</keyword>
<dbReference type="SUPFAM" id="SSF102712">
    <property type="entry name" value="JAB1/MPN domain"/>
    <property type="match status" value="1"/>
</dbReference>
<dbReference type="PANTHER" id="PTHR34858">
    <property type="entry name" value="CYSO-CYSTEINE PEPTIDASE"/>
    <property type="match status" value="1"/>
</dbReference>
<dbReference type="OrthoDB" id="9802958at2"/>
<evidence type="ECO:0000313" key="7">
    <source>
        <dbReference type="EMBL" id="GCE02794.1"/>
    </source>
</evidence>
<dbReference type="EMBL" id="BIFQ01000001">
    <property type="protein sequence ID" value="GCE02794.1"/>
    <property type="molecule type" value="Genomic_DNA"/>
</dbReference>
<dbReference type="InterPro" id="IPR028090">
    <property type="entry name" value="JAB_dom_prok"/>
</dbReference>
<protein>
    <recommendedName>
        <fullName evidence="6">MPN domain-containing protein</fullName>
    </recommendedName>
</protein>
<keyword evidence="2" id="KW-0479">Metal-binding</keyword>
<dbReference type="GO" id="GO:0008235">
    <property type="term" value="F:metalloexopeptidase activity"/>
    <property type="evidence" value="ECO:0007669"/>
    <property type="project" value="TreeGrafter"/>
</dbReference>
<dbReference type="RefSeq" id="WP_126594137.1">
    <property type="nucleotide sequence ID" value="NZ_BIFQ01000001.1"/>
</dbReference>
<dbReference type="PANTHER" id="PTHR34858:SF1">
    <property type="entry name" value="CYSO-CYSTEINE PEPTIDASE"/>
    <property type="match status" value="1"/>
</dbReference>
<dbReference type="SMART" id="SM00232">
    <property type="entry name" value="JAB_MPN"/>
    <property type="match status" value="1"/>
</dbReference>
<evidence type="ECO:0000256" key="4">
    <source>
        <dbReference type="ARBA" id="ARBA00022833"/>
    </source>
</evidence>
<dbReference type="InterPro" id="IPR000555">
    <property type="entry name" value="JAMM/MPN+_dom"/>
</dbReference>